<keyword evidence="3 7" id="KW-0479">Metal-binding</keyword>
<dbReference type="GO" id="GO:0009072">
    <property type="term" value="P:aromatic amino acid metabolic process"/>
    <property type="evidence" value="ECO:0007669"/>
    <property type="project" value="InterPro"/>
</dbReference>
<keyword evidence="5 7" id="KW-0408">Iron</keyword>
<evidence type="ECO:0000256" key="6">
    <source>
        <dbReference type="ARBA" id="ARBA00023033"/>
    </source>
</evidence>
<sequence length="295" mass="32569">MFEEGQLYAPVTADEDGKARVHLADDHPGAKDEEYRRRRDEIAGPALAWRPGDPVPRVEYTESENAIWATVCRELAPKHERLAIRGYLEGKEALGLPTDHVPQLDEVSAALEPLSGFRLHPAAGLVPLDVFYGSLADGVFHSTQYLRHPSQPLYTPEPDILHEVVGHGNLLANPAIAEVKRRAGEAARRCETAEGLQYVADVFWFTIEFGVMHEGGELRAYGAGLLSSYGEIEEFRGADIRPVDFHQMATLAYDISHYQPILFACDGMGELTDRVAGFFAEFDDDTPARLARGAA</sequence>
<evidence type="ECO:0000256" key="7">
    <source>
        <dbReference type="PIRSR" id="PIRSR601273-2"/>
    </source>
</evidence>
<accession>A0A402DP82</accession>
<dbReference type="InterPro" id="IPR019774">
    <property type="entry name" value="Aromatic-AA_hydroxylase_C"/>
</dbReference>
<dbReference type="PANTHER" id="PTHR11473">
    <property type="entry name" value="AROMATIC AMINO ACID HYDROXYLASE"/>
    <property type="match status" value="1"/>
</dbReference>
<keyword evidence="4" id="KW-0560">Oxidoreductase</keyword>
<protein>
    <recommendedName>
        <fullName evidence="8">Biopterin-dependent aromatic amino acid hydroxylase family profile domain-containing protein</fullName>
    </recommendedName>
</protein>
<feature type="binding site" evidence="7">
    <location>
        <position position="162"/>
    </location>
    <ligand>
        <name>Fe cation</name>
        <dbReference type="ChEBI" id="CHEBI:24875"/>
    </ligand>
</feature>
<dbReference type="GO" id="GO:0005506">
    <property type="term" value="F:iron ion binding"/>
    <property type="evidence" value="ECO:0007669"/>
    <property type="project" value="InterPro"/>
</dbReference>
<dbReference type="PANTHER" id="PTHR11473:SF24">
    <property type="entry name" value="PHENYLALANINE-4-HYDROXYLASE"/>
    <property type="match status" value="1"/>
</dbReference>
<dbReference type="InterPro" id="IPR036329">
    <property type="entry name" value="Aro-AA_hydroxylase_C_sf"/>
</dbReference>
<evidence type="ECO:0000256" key="3">
    <source>
        <dbReference type="ARBA" id="ARBA00022723"/>
    </source>
</evidence>
<dbReference type="OrthoDB" id="9780502at2"/>
<dbReference type="EMBL" id="BIMR01000059">
    <property type="protein sequence ID" value="GCE75943.1"/>
    <property type="molecule type" value="Genomic_DNA"/>
</dbReference>
<dbReference type="Gene3D" id="1.10.800.10">
    <property type="entry name" value="Aromatic amino acid hydroxylase"/>
    <property type="match status" value="1"/>
</dbReference>
<dbReference type="PRINTS" id="PR00372">
    <property type="entry name" value="FYWHYDRXLASE"/>
</dbReference>
<evidence type="ECO:0000313" key="10">
    <source>
        <dbReference type="Proteomes" id="UP000289954"/>
    </source>
</evidence>
<comment type="caution">
    <text evidence="9">The sequence shown here is derived from an EMBL/GenBank/DDBJ whole genome shotgun (WGS) entry which is preliminary data.</text>
</comment>
<keyword evidence="6" id="KW-0503">Monooxygenase</keyword>
<evidence type="ECO:0000256" key="4">
    <source>
        <dbReference type="ARBA" id="ARBA00023002"/>
    </source>
</evidence>
<reference evidence="9 10" key="1">
    <citation type="submission" date="2019-01" db="EMBL/GenBank/DDBJ databases">
        <title>Draft genome sequence of Cellulomonas takizawaensis strain TKZ-21.</title>
        <authorList>
            <person name="Yamamura H."/>
            <person name="Hayashi T."/>
            <person name="Hamada M."/>
            <person name="Serisawa Y."/>
            <person name="Matsuyama K."/>
            <person name="Nakagawa Y."/>
            <person name="Otoguro M."/>
            <person name="Yanagida F."/>
            <person name="Hayakawa M."/>
        </authorList>
    </citation>
    <scope>NUCLEOTIDE SEQUENCE [LARGE SCALE GENOMIC DNA]</scope>
    <source>
        <strain evidence="9 10">NBRC12680</strain>
    </source>
</reference>
<dbReference type="RefSeq" id="WP_130780547.1">
    <property type="nucleotide sequence ID" value="NZ_BIMR01000059.1"/>
</dbReference>
<comment type="similarity">
    <text evidence="2">Belongs to the biopterin-dependent aromatic amino acid hydroxylase family.</text>
</comment>
<evidence type="ECO:0000313" key="9">
    <source>
        <dbReference type="EMBL" id="GCE75943.1"/>
    </source>
</evidence>
<feature type="domain" description="Biopterin-dependent aromatic amino acid hydroxylase family profile" evidence="8">
    <location>
        <begin position="1"/>
        <end position="295"/>
    </location>
</feature>
<feature type="binding site" evidence="7">
    <location>
        <position position="167"/>
    </location>
    <ligand>
        <name>Fe cation</name>
        <dbReference type="ChEBI" id="CHEBI:24875"/>
    </ligand>
</feature>
<evidence type="ECO:0000256" key="5">
    <source>
        <dbReference type="ARBA" id="ARBA00023004"/>
    </source>
</evidence>
<dbReference type="Pfam" id="PF00351">
    <property type="entry name" value="Biopterin_H"/>
    <property type="match status" value="1"/>
</dbReference>
<gene>
    <name evidence="9" type="ORF">CBZ_09990</name>
</gene>
<evidence type="ECO:0000256" key="2">
    <source>
        <dbReference type="ARBA" id="ARBA00009712"/>
    </source>
</evidence>
<dbReference type="SUPFAM" id="SSF56534">
    <property type="entry name" value="Aromatic aminoacid monoxygenases, catalytic and oligomerization domains"/>
    <property type="match status" value="1"/>
</dbReference>
<comment type="cofactor">
    <cofactor evidence="1 7">
        <name>Fe(2+)</name>
        <dbReference type="ChEBI" id="CHEBI:29033"/>
    </cofactor>
</comment>
<dbReference type="InterPro" id="IPR001273">
    <property type="entry name" value="ArAA_hydroxylase"/>
</dbReference>
<dbReference type="Proteomes" id="UP000289954">
    <property type="component" value="Unassembled WGS sequence"/>
</dbReference>
<dbReference type="PROSITE" id="PS51410">
    <property type="entry name" value="BH4_AAA_HYDROXYL_2"/>
    <property type="match status" value="1"/>
</dbReference>
<dbReference type="CDD" id="cd00361">
    <property type="entry name" value="arom_aa_hydroxylase"/>
    <property type="match status" value="1"/>
</dbReference>
<evidence type="ECO:0000256" key="1">
    <source>
        <dbReference type="ARBA" id="ARBA00001954"/>
    </source>
</evidence>
<dbReference type="AlphaFoldDB" id="A0A402DP82"/>
<dbReference type="GO" id="GO:0016714">
    <property type="term" value="F:oxidoreductase activity, acting on paired donors, with incorporation or reduction of molecular oxygen, reduced pteridine as one donor, and incorporation of one atom of oxygen"/>
    <property type="evidence" value="ECO:0007669"/>
    <property type="project" value="InterPro"/>
</dbReference>
<dbReference type="InterPro" id="IPR036951">
    <property type="entry name" value="ArAA_hydroxylase_sf"/>
</dbReference>
<name>A0A402DP82_9CELL</name>
<evidence type="ECO:0000259" key="8">
    <source>
        <dbReference type="PROSITE" id="PS51410"/>
    </source>
</evidence>
<proteinExistence type="inferred from homology"/>
<feature type="binding site" evidence="7">
    <location>
        <position position="208"/>
    </location>
    <ligand>
        <name>Fe cation</name>
        <dbReference type="ChEBI" id="CHEBI:24875"/>
    </ligand>
</feature>
<organism evidence="9 10">
    <name type="scientific">Cellulomonas biazotea</name>
    <dbReference type="NCBI Taxonomy" id="1709"/>
    <lineage>
        <taxon>Bacteria</taxon>
        <taxon>Bacillati</taxon>
        <taxon>Actinomycetota</taxon>
        <taxon>Actinomycetes</taxon>
        <taxon>Micrococcales</taxon>
        <taxon>Cellulomonadaceae</taxon>
        <taxon>Cellulomonas</taxon>
    </lineage>
</organism>
<dbReference type="NCBIfam" id="NF008877">
    <property type="entry name" value="PRK11913.1-2"/>
    <property type="match status" value="1"/>
</dbReference>
<keyword evidence="10" id="KW-1185">Reference proteome</keyword>